<feature type="domain" description="EGF-like" evidence="1">
    <location>
        <begin position="414"/>
        <end position="445"/>
    </location>
</feature>
<dbReference type="VEuPathDB" id="AmoebaDB:EIN_448670"/>
<dbReference type="Pfam" id="PF07699">
    <property type="entry name" value="Ephrin_rec_like"/>
    <property type="match status" value="2"/>
</dbReference>
<dbReference type="Gene3D" id="2.10.50.10">
    <property type="entry name" value="Tumor Necrosis Factor Receptor, subunit A, domain 2"/>
    <property type="match status" value="2"/>
</dbReference>
<name>L7FLP8_ENTIV</name>
<dbReference type="SMART" id="SM00261">
    <property type="entry name" value="FU"/>
    <property type="match status" value="8"/>
</dbReference>
<dbReference type="Gene3D" id="2.10.220.10">
    <property type="entry name" value="Hormone Receptor, Insulin-like Growth Factor Receptor 1, Chain A, domain 2"/>
    <property type="match status" value="4"/>
</dbReference>
<dbReference type="SMART" id="SM00181">
    <property type="entry name" value="EGF"/>
    <property type="match status" value="8"/>
</dbReference>
<dbReference type="KEGG" id="eiv:EIN_448670"/>
<dbReference type="Proteomes" id="UP000014680">
    <property type="component" value="Unassembled WGS sequence"/>
</dbReference>
<organism evidence="2 3">
    <name type="scientific">Entamoeba invadens IP1</name>
    <dbReference type="NCBI Taxonomy" id="370355"/>
    <lineage>
        <taxon>Eukaryota</taxon>
        <taxon>Amoebozoa</taxon>
        <taxon>Evosea</taxon>
        <taxon>Archamoebae</taxon>
        <taxon>Mastigamoebida</taxon>
        <taxon>Entamoebidae</taxon>
        <taxon>Entamoeba</taxon>
    </lineage>
</organism>
<dbReference type="SMART" id="SM01411">
    <property type="entry name" value="Ephrin_rec_like"/>
    <property type="match status" value="7"/>
</dbReference>
<evidence type="ECO:0000313" key="2">
    <source>
        <dbReference type="EMBL" id="ELP89096.1"/>
    </source>
</evidence>
<dbReference type="InterPro" id="IPR009030">
    <property type="entry name" value="Growth_fac_rcpt_cys_sf"/>
</dbReference>
<dbReference type="SUPFAM" id="SSF57184">
    <property type="entry name" value="Growth factor receptor domain"/>
    <property type="match status" value="5"/>
</dbReference>
<dbReference type="InterPro" id="IPR006212">
    <property type="entry name" value="Furin_repeat"/>
</dbReference>
<dbReference type="InterPro" id="IPR000742">
    <property type="entry name" value="EGF"/>
</dbReference>
<feature type="domain" description="EGF-like" evidence="1">
    <location>
        <begin position="133"/>
        <end position="163"/>
    </location>
</feature>
<evidence type="ECO:0000259" key="1">
    <source>
        <dbReference type="SMART" id="SM00181"/>
    </source>
</evidence>
<dbReference type="PANTHER" id="PTHR45756:SF1">
    <property type="entry name" value="PROTEIN KINASE DOMAIN CONTAINING PROTEIN"/>
    <property type="match status" value="1"/>
</dbReference>
<keyword evidence="3" id="KW-1185">Reference proteome</keyword>
<dbReference type="OMA" id="STANCER"/>
<gene>
    <name evidence="2" type="ORF">EIN_448670</name>
</gene>
<dbReference type="InterPro" id="IPR011641">
    <property type="entry name" value="Tyr-kin_ephrin_A/B_rcpt-like"/>
</dbReference>
<feature type="domain" description="EGF-like" evidence="1">
    <location>
        <begin position="194"/>
        <end position="237"/>
    </location>
</feature>
<dbReference type="OrthoDB" id="439917at2759"/>
<dbReference type="AlphaFoldDB" id="L7FLP8"/>
<proteinExistence type="predicted"/>
<feature type="domain" description="EGF-like" evidence="1">
    <location>
        <begin position="272"/>
        <end position="302"/>
    </location>
</feature>
<feature type="domain" description="EGF-like" evidence="1">
    <location>
        <begin position="459"/>
        <end position="496"/>
    </location>
</feature>
<sequence length="762" mass="82287">MNPCVSGSYSSAGSSTCTLCVAGTYSSVESSSECTNCEAGTYSSQGAELCTICPPDTYSLTGSSGCVSCTNDTCISCDSKSGLCTKCAQGSGLISNGKCEKCQAGYFSIGGLVSCVKCGDKEYSSLGSTKCLSCNPLCNTCNTTNGECLSCYPGSRVINGNCVGCPAGQALNSNECIVCETNSYSIGNATQCTLCSMCKDCDKTNGHCIQCEVGYELVSNQCYMCSLGSYGNNSQCIKCPLGTYSDTIGAITCLSCRDNNYTPKIGLMECISCDSTCISCNKENGFCSSCIDGAILINNSCSVCYEGTKANKTTQKCDICSAGTYSKNQSRTCISCPSQYYSFENSSMCKQCESTCETCDKTNGQCLTCLSGYGLTSSSSCIICNPGTKSLDSKCVNCDAMTYQNLVGQINCISCDTLCASCDQTNGQCLTCYAGYRLNSNGTCEMCGDKEYSLGGTSSCLSCPIVCTNCFKESGICTTCQSGYKQIEDKTNKICISCSSNGNCSSCDQNENESLRNCVECTTGYYLDNNNCNILSLLFWGIVSNDSTCLRCEEGTVKSGDKTCSKCYELLDNCQSCNYNNGTPKCIKCFTSYYIENGKCVLAYSKTEHYNYNTCLKEVNSITGCLLQVNNSCFSCGDKYILNEQKCVQKDETMCQKYSQTICEKCVMDVITTNENCSINSECKYQLTTNSNITCLSHTKESENNKYKFANCHYLLNDYCYLANEYHYTSIENGRTNQCDNGNICRLIEGTEMDFFVQIKIF</sequence>
<dbReference type="RefSeq" id="XP_004255867.1">
    <property type="nucleotide sequence ID" value="XM_004255819.1"/>
</dbReference>
<evidence type="ECO:0000313" key="3">
    <source>
        <dbReference type="Proteomes" id="UP000014680"/>
    </source>
</evidence>
<dbReference type="PANTHER" id="PTHR45756">
    <property type="entry name" value="PALMITOYLTRANSFERASE"/>
    <property type="match status" value="1"/>
</dbReference>
<feature type="domain" description="EGF-like" evidence="1">
    <location>
        <begin position="497"/>
        <end position="533"/>
    </location>
</feature>
<dbReference type="InterPro" id="IPR053215">
    <property type="entry name" value="TKL_Ser/Thr_kinase"/>
</dbReference>
<accession>L7FLP8</accession>
<feature type="domain" description="EGF-like" evidence="1">
    <location>
        <begin position="351"/>
        <end position="382"/>
    </location>
</feature>
<reference evidence="2 3" key="1">
    <citation type="submission" date="2012-10" db="EMBL/GenBank/DDBJ databases">
        <authorList>
            <person name="Zafar N."/>
            <person name="Inman J."/>
            <person name="Hall N."/>
            <person name="Lorenzi H."/>
            <person name="Caler E."/>
        </authorList>
    </citation>
    <scope>NUCLEOTIDE SEQUENCE [LARGE SCALE GENOMIC DNA]</scope>
    <source>
        <strain evidence="2 3">IP1</strain>
    </source>
</reference>
<feature type="domain" description="EGF-like" evidence="1">
    <location>
        <begin position="52"/>
        <end position="100"/>
    </location>
</feature>
<dbReference type="GeneID" id="14888066"/>
<protein>
    <recommendedName>
        <fullName evidence="1">EGF-like domain-containing protein</fullName>
    </recommendedName>
</protein>
<dbReference type="EMBL" id="KB206681">
    <property type="protein sequence ID" value="ELP89096.1"/>
    <property type="molecule type" value="Genomic_DNA"/>
</dbReference>